<gene>
    <name evidence="1" type="ORF">Patl1_34483</name>
</gene>
<dbReference type="EMBL" id="CM047910">
    <property type="protein sequence ID" value="KAJ0075085.1"/>
    <property type="molecule type" value="Genomic_DNA"/>
</dbReference>
<reference evidence="2" key="1">
    <citation type="journal article" date="2023" name="G3 (Bethesda)">
        <title>Genome assembly and association tests identify interacting loci associated with vigor, precocity, and sex in interspecific pistachio rootstocks.</title>
        <authorList>
            <person name="Palmer W."/>
            <person name="Jacygrad E."/>
            <person name="Sagayaradj S."/>
            <person name="Cavanaugh K."/>
            <person name="Han R."/>
            <person name="Bertier L."/>
            <person name="Beede B."/>
            <person name="Kafkas S."/>
            <person name="Golino D."/>
            <person name="Preece J."/>
            <person name="Michelmore R."/>
        </authorList>
    </citation>
    <scope>NUCLEOTIDE SEQUENCE [LARGE SCALE GENOMIC DNA]</scope>
</reference>
<evidence type="ECO:0000313" key="2">
    <source>
        <dbReference type="Proteomes" id="UP001164250"/>
    </source>
</evidence>
<sequence>MGRLVLAILVALTSSTASVVYGDIGTATSYHPPYIPTRCYGNRQDQFPPSKLFVAVSEGLWDNGAACGRRYRLRCLSGANRPCKQQTIEVKVVDFCAKAPCPSTIQLSTDAFAAISNHNGKKNQCRIYTDLSRYYRQLQICHANFCICR</sequence>
<accession>A0ACC0ZSH8</accession>
<keyword evidence="2" id="KW-1185">Reference proteome</keyword>
<proteinExistence type="predicted"/>
<dbReference type="Proteomes" id="UP001164250">
    <property type="component" value="Chromosome 15"/>
</dbReference>
<evidence type="ECO:0000313" key="1">
    <source>
        <dbReference type="EMBL" id="KAJ0075085.1"/>
    </source>
</evidence>
<organism evidence="1 2">
    <name type="scientific">Pistacia atlantica</name>
    <dbReference type="NCBI Taxonomy" id="434234"/>
    <lineage>
        <taxon>Eukaryota</taxon>
        <taxon>Viridiplantae</taxon>
        <taxon>Streptophyta</taxon>
        <taxon>Embryophyta</taxon>
        <taxon>Tracheophyta</taxon>
        <taxon>Spermatophyta</taxon>
        <taxon>Magnoliopsida</taxon>
        <taxon>eudicotyledons</taxon>
        <taxon>Gunneridae</taxon>
        <taxon>Pentapetalae</taxon>
        <taxon>rosids</taxon>
        <taxon>malvids</taxon>
        <taxon>Sapindales</taxon>
        <taxon>Anacardiaceae</taxon>
        <taxon>Pistacia</taxon>
    </lineage>
</organism>
<name>A0ACC0ZSH8_9ROSI</name>
<protein>
    <submittedName>
        <fullName evidence="1">Uncharacterized protein</fullName>
    </submittedName>
</protein>
<comment type="caution">
    <text evidence="1">The sequence shown here is derived from an EMBL/GenBank/DDBJ whole genome shotgun (WGS) entry which is preliminary data.</text>
</comment>